<dbReference type="InterPro" id="IPR041677">
    <property type="entry name" value="DNA2/NAM7_AAA_11"/>
</dbReference>
<keyword evidence="3" id="KW-0347">Helicase</keyword>
<protein>
    <submittedName>
        <fullName evidence="3">Probable helicase with zinc finger domain</fullName>
    </submittedName>
</protein>
<dbReference type="OrthoDB" id="5988104at2759"/>
<dbReference type="RefSeq" id="XP_015746637.2">
    <property type="nucleotide sequence ID" value="XM_015891151.2"/>
</dbReference>
<evidence type="ECO:0000259" key="1">
    <source>
        <dbReference type="Pfam" id="PF13086"/>
    </source>
</evidence>
<dbReference type="InterPro" id="IPR027417">
    <property type="entry name" value="P-loop_NTPase"/>
</dbReference>
<dbReference type="PANTHER" id="PTHR10887:SF365">
    <property type="entry name" value="HELICASE WITH ZINC FINGER DOMAIN-RELATED"/>
    <property type="match status" value="1"/>
</dbReference>
<dbReference type="GeneID" id="103048738"/>
<feature type="domain" description="DNA2/NAM7 helicase helicase" evidence="1">
    <location>
        <begin position="54"/>
        <end position="177"/>
    </location>
</feature>
<keyword evidence="3" id="KW-0547">Nucleotide-binding</keyword>
<dbReference type="GO" id="GO:0043186">
    <property type="term" value="C:P granule"/>
    <property type="evidence" value="ECO:0007669"/>
    <property type="project" value="TreeGrafter"/>
</dbReference>
<evidence type="ECO:0000313" key="3">
    <source>
        <dbReference type="RefSeq" id="XP_015746637.2"/>
    </source>
</evidence>
<evidence type="ECO:0000313" key="2">
    <source>
        <dbReference type="Proteomes" id="UP000695026"/>
    </source>
</evidence>
<dbReference type="Proteomes" id="UP000695026">
    <property type="component" value="Unplaced"/>
</dbReference>
<dbReference type="KEGG" id="pbi:103048738"/>
<reference evidence="3" key="1">
    <citation type="submission" date="2025-08" db="UniProtKB">
        <authorList>
            <consortium name="RefSeq"/>
        </authorList>
    </citation>
    <scope>IDENTIFICATION</scope>
    <source>
        <tissue evidence="3">Liver</tissue>
    </source>
</reference>
<dbReference type="Pfam" id="PF13086">
    <property type="entry name" value="AAA_11"/>
    <property type="match status" value="1"/>
</dbReference>
<dbReference type="GO" id="GO:0005829">
    <property type="term" value="C:cytosol"/>
    <property type="evidence" value="ECO:0007669"/>
    <property type="project" value="TreeGrafter"/>
</dbReference>
<accession>A0A9F3W1W1</accession>
<dbReference type="GO" id="GO:0035194">
    <property type="term" value="P:regulatory ncRNA-mediated post-transcriptional gene silencing"/>
    <property type="evidence" value="ECO:0007669"/>
    <property type="project" value="TreeGrafter"/>
</dbReference>
<dbReference type="GO" id="GO:0004386">
    <property type="term" value="F:helicase activity"/>
    <property type="evidence" value="ECO:0007669"/>
    <property type="project" value="UniProtKB-KW"/>
</dbReference>
<dbReference type="InterPro" id="IPR045055">
    <property type="entry name" value="DNA2/NAM7-like"/>
</dbReference>
<organism evidence="2 3">
    <name type="scientific">Python bivittatus</name>
    <name type="common">Burmese python</name>
    <name type="synonym">Python molurus bivittatus</name>
    <dbReference type="NCBI Taxonomy" id="176946"/>
    <lineage>
        <taxon>Eukaryota</taxon>
        <taxon>Metazoa</taxon>
        <taxon>Chordata</taxon>
        <taxon>Craniata</taxon>
        <taxon>Vertebrata</taxon>
        <taxon>Euteleostomi</taxon>
        <taxon>Lepidosauria</taxon>
        <taxon>Squamata</taxon>
        <taxon>Bifurcata</taxon>
        <taxon>Unidentata</taxon>
        <taxon>Episquamata</taxon>
        <taxon>Toxicofera</taxon>
        <taxon>Serpentes</taxon>
        <taxon>Henophidia</taxon>
        <taxon>Pythonidae</taxon>
        <taxon>Python</taxon>
    </lineage>
</organism>
<dbReference type="FunFam" id="3.40.50.300:FF:000453">
    <property type="entry name" value="Probable helicase with zinc finger domain"/>
    <property type="match status" value="1"/>
</dbReference>
<name>A0A9F3W1W1_PYTBI</name>
<dbReference type="PANTHER" id="PTHR10887">
    <property type="entry name" value="DNA2/NAM7 HELICASE FAMILY"/>
    <property type="match status" value="1"/>
</dbReference>
<dbReference type="AlphaFoldDB" id="A0A9F3W1W1"/>
<proteinExistence type="predicted"/>
<sequence>VELQFQLNRLPLCEMHYALDRIKDNSILFPDVSMTPTIPWSPNRQWDEQLDPRLNAKQKEAVLAITTPLSIQLPPVLIIGPYGTGKTFTLAQAVKQILQQQDTSRILICTHSNSAADLYIKDYLHPYVEAGNPQARPLRVYFRNRWVKTVHPVVHQYCLISSTHATFQMPQKEDILKQRVVVVTLNTSQYLCQLDLEPGFFTHILLDEAAQAMECETIMPLALANKNTRIVLAGDHMQVMMSVTELISIFSRRTSFVCKL</sequence>
<feature type="non-terminal residue" evidence="3">
    <location>
        <position position="1"/>
    </location>
</feature>
<keyword evidence="3" id="KW-0378">Hydrolase</keyword>
<dbReference type="SUPFAM" id="SSF52540">
    <property type="entry name" value="P-loop containing nucleoside triphosphate hydrolases"/>
    <property type="match status" value="1"/>
</dbReference>
<keyword evidence="3" id="KW-0067">ATP-binding</keyword>
<dbReference type="Gene3D" id="3.40.50.300">
    <property type="entry name" value="P-loop containing nucleotide triphosphate hydrolases"/>
    <property type="match status" value="1"/>
</dbReference>
<gene>
    <name evidence="3" type="primary">LOC103048738</name>
</gene>
<keyword evidence="2" id="KW-1185">Reference proteome</keyword>